<dbReference type="PANTHER" id="PTHR11575:SF48">
    <property type="entry name" value="5'-NUCLEOTIDASE"/>
    <property type="match status" value="1"/>
</dbReference>
<reference evidence="6" key="1">
    <citation type="submission" date="2021-02" db="EMBL/GenBank/DDBJ databases">
        <authorList>
            <person name="Dougan E. K."/>
            <person name="Rhodes N."/>
            <person name="Thang M."/>
            <person name="Chan C."/>
        </authorList>
    </citation>
    <scope>NUCLEOTIDE SEQUENCE</scope>
</reference>
<evidence type="ECO:0000313" key="6">
    <source>
        <dbReference type="EMBL" id="CAE7267752.1"/>
    </source>
</evidence>
<evidence type="ECO:0000313" key="7">
    <source>
        <dbReference type="Proteomes" id="UP000604046"/>
    </source>
</evidence>
<protein>
    <submittedName>
        <fullName evidence="6">YfkN protein</fullName>
    </submittedName>
</protein>
<dbReference type="InterPro" id="IPR029052">
    <property type="entry name" value="Metallo-depent_PP-like"/>
</dbReference>
<keyword evidence="2" id="KW-0732">Signal</keyword>
<dbReference type="EMBL" id="CAJNDS010001613">
    <property type="protein sequence ID" value="CAE7267752.1"/>
    <property type="molecule type" value="Genomic_DNA"/>
</dbReference>
<dbReference type="GO" id="GO:0000166">
    <property type="term" value="F:nucleotide binding"/>
    <property type="evidence" value="ECO:0007669"/>
    <property type="project" value="UniProtKB-KW"/>
</dbReference>
<comment type="caution">
    <text evidence="6">The sequence shown here is derived from an EMBL/GenBank/DDBJ whole genome shotgun (WGS) entry which is preliminary data.</text>
</comment>
<keyword evidence="3" id="KW-0547">Nucleotide-binding</keyword>
<dbReference type="InterPro" id="IPR006179">
    <property type="entry name" value="5_nucleotidase/apyrase"/>
</dbReference>
<dbReference type="PANTHER" id="PTHR11575">
    <property type="entry name" value="5'-NUCLEOTIDASE-RELATED"/>
    <property type="match status" value="1"/>
</dbReference>
<dbReference type="Gene3D" id="3.90.780.10">
    <property type="entry name" value="5'-Nucleotidase, C-terminal domain"/>
    <property type="match status" value="1"/>
</dbReference>
<dbReference type="Pfam" id="PF02872">
    <property type="entry name" value="5_nucleotid_C"/>
    <property type="match status" value="1"/>
</dbReference>
<dbReference type="InterPro" id="IPR036907">
    <property type="entry name" value="5'-Nucleotdase_C_sf"/>
</dbReference>
<dbReference type="OrthoDB" id="10252235at2759"/>
<accession>A0A812MLN9</accession>
<dbReference type="PRINTS" id="PR01607">
    <property type="entry name" value="APYRASEFAMLY"/>
</dbReference>
<feature type="domain" description="Calcineurin-like phosphoesterase" evidence="4">
    <location>
        <begin position="26"/>
        <end position="226"/>
    </location>
</feature>
<dbReference type="InterPro" id="IPR004843">
    <property type="entry name" value="Calcineurin-like_PHP"/>
</dbReference>
<dbReference type="Proteomes" id="UP000604046">
    <property type="component" value="Unassembled WGS sequence"/>
</dbReference>
<feature type="domain" description="5'-Nucleotidase C-terminal" evidence="5">
    <location>
        <begin position="305"/>
        <end position="445"/>
    </location>
</feature>
<evidence type="ECO:0000256" key="2">
    <source>
        <dbReference type="ARBA" id="ARBA00022729"/>
    </source>
</evidence>
<proteinExistence type="inferred from homology"/>
<comment type="similarity">
    <text evidence="1 3">Belongs to the 5'-nucleotidase family.</text>
</comment>
<dbReference type="Pfam" id="PF00149">
    <property type="entry name" value="Metallophos"/>
    <property type="match status" value="1"/>
</dbReference>
<gene>
    <name evidence="6" type="primary">yfkN</name>
    <name evidence="6" type="ORF">SNAT2548_LOCUS14200</name>
</gene>
<evidence type="ECO:0000256" key="3">
    <source>
        <dbReference type="RuleBase" id="RU362119"/>
    </source>
</evidence>
<sequence length="498" mass="54597">MQCFVGCLRAWLHIEKPERSANPSLRIVTANDVYKPERLALVRTAARAAGATGAPVKLVLPGDLLGGSLYASEHLGESTIDILNSMSVNYCVLGNHEFDYGEARLRELMNMSQFSWLGSNVRDLDSQSIFHTTLDSDAFWIQSRDGPVQVGVFGLCTSATPQLSDPGKNISFEDPTLHATRCVHALQKRGCEVIVALTHLSLYQDKQLAESCAGIHVILGGHDHDPYFLIHHGVLIAKCGQNADHVGILDLYVDRAATGLELRHSFHFQSTSAVQEDPLVAKVAARWKKSATSGEEELCTVGSSLSSRTQELRSTENAFGCLVADAMLWACRPHGCHVAIVNGGFIRQDNVYPAHSALTALQVSEELPFAECPAVVRMTGHDLRYALEEMLRSAPTPVGCFPHLSAGMRVSYDPHAPPMGRVRGLEVEGQTVDPDGEYLVAINRLFSEVAADGVETFCKSERVYTHHQLFRDVVVDYLRERRHVSGELPRRLVPASGP</sequence>
<dbReference type="SUPFAM" id="SSF55816">
    <property type="entry name" value="5'-nucleotidase (syn. UDP-sugar hydrolase), C-terminal domain"/>
    <property type="match status" value="1"/>
</dbReference>
<keyword evidence="3" id="KW-0378">Hydrolase</keyword>
<organism evidence="6 7">
    <name type="scientific">Symbiodinium natans</name>
    <dbReference type="NCBI Taxonomy" id="878477"/>
    <lineage>
        <taxon>Eukaryota</taxon>
        <taxon>Sar</taxon>
        <taxon>Alveolata</taxon>
        <taxon>Dinophyceae</taxon>
        <taxon>Suessiales</taxon>
        <taxon>Symbiodiniaceae</taxon>
        <taxon>Symbiodinium</taxon>
    </lineage>
</organism>
<dbReference type="SUPFAM" id="SSF56300">
    <property type="entry name" value="Metallo-dependent phosphatases"/>
    <property type="match status" value="1"/>
</dbReference>
<dbReference type="InterPro" id="IPR008334">
    <property type="entry name" value="5'-Nucleotdase_C"/>
</dbReference>
<evidence type="ECO:0000256" key="1">
    <source>
        <dbReference type="ARBA" id="ARBA00006654"/>
    </source>
</evidence>
<dbReference type="GO" id="GO:0009166">
    <property type="term" value="P:nucleotide catabolic process"/>
    <property type="evidence" value="ECO:0007669"/>
    <property type="project" value="InterPro"/>
</dbReference>
<dbReference type="GO" id="GO:0016787">
    <property type="term" value="F:hydrolase activity"/>
    <property type="evidence" value="ECO:0007669"/>
    <property type="project" value="UniProtKB-KW"/>
</dbReference>
<dbReference type="AlphaFoldDB" id="A0A812MLN9"/>
<dbReference type="Gene3D" id="3.60.21.10">
    <property type="match status" value="1"/>
</dbReference>
<name>A0A812MLN9_9DINO</name>
<evidence type="ECO:0000259" key="5">
    <source>
        <dbReference type="Pfam" id="PF02872"/>
    </source>
</evidence>
<evidence type="ECO:0000259" key="4">
    <source>
        <dbReference type="Pfam" id="PF00149"/>
    </source>
</evidence>
<keyword evidence="7" id="KW-1185">Reference proteome</keyword>